<proteinExistence type="predicted"/>
<dbReference type="SUPFAM" id="SSF52402">
    <property type="entry name" value="Adenine nucleotide alpha hydrolases-like"/>
    <property type="match status" value="1"/>
</dbReference>
<reference evidence="2 3" key="1">
    <citation type="submission" date="2019-12" db="EMBL/GenBank/DDBJ databases">
        <title>Mucilaginibacter sp. HME9299 genome sequencing and assembly.</title>
        <authorList>
            <person name="Kang H."/>
            <person name="Kim H."/>
            <person name="Joh K."/>
        </authorList>
    </citation>
    <scope>NUCLEOTIDE SEQUENCE [LARGE SCALE GENOMIC DNA]</scope>
    <source>
        <strain evidence="2 3">HME9299</strain>
    </source>
</reference>
<feature type="domain" description="UspA" evidence="1">
    <location>
        <begin position="1"/>
        <end position="134"/>
    </location>
</feature>
<name>A0A6I4ICE2_9SPHI</name>
<keyword evidence="3" id="KW-1185">Reference proteome</keyword>
<protein>
    <recommendedName>
        <fullName evidence="1">UspA domain-containing protein</fullName>
    </recommendedName>
</protein>
<dbReference type="OrthoDB" id="790059at2"/>
<dbReference type="AlphaFoldDB" id="A0A6I4ICE2"/>
<evidence type="ECO:0000313" key="3">
    <source>
        <dbReference type="Proteomes" id="UP000434850"/>
    </source>
</evidence>
<evidence type="ECO:0000313" key="2">
    <source>
        <dbReference type="EMBL" id="MVN91089.1"/>
    </source>
</evidence>
<dbReference type="Proteomes" id="UP000434850">
    <property type="component" value="Unassembled WGS sequence"/>
</dbReference>
<dbReference type="Gene3D" id="3.40.50.12370">
    <property type="match status" value="1"/>
</dbReference>
<sequence>MKNILLLNDFTPEAEHAISYATMLATALNARVLVWNVSHQAAKTAVKRELIYVLKNGQQQVVRPTEQEALNNLADHPLISVLDDKDTINRTVHEIACNNNIQLVIKGVKSIEDKIEQHALKVVTKSCCPLLLVPKQAPLNLFKQIAYLADLRYCRNNINSYLKEVAHEVNANLSIAHISVASIPEPEVNYAMDLYKKAIGPNPNNISLSFNQIKERNVRKAADVLIHVMKNDLLVMTYNKYHFSMLTSKDPLLNEAHDLNVPLMVFPS</sequence>
<organism evidence="2 3">
    <name type="scientific">Mucilaginibacter aquatilis</name>
    <dbReference type="NCBI Taxonomy" id="1517760"/>
    <lineage>
        <taxon>Bacteria</taxon>
        <taxon>Pseudomonadati</taxon>
        <taxon>Bacteroidota</taxon>
        <taxon>Sphingobacteriia</taxon>
        <taxon>Sphingobacteriales</taxon>
        <taxon>Sphingobacteriaceae</taxon>
        <taxon>Mucilaginibacter</taxon>
    </lineage>
</organism>
<comment type="caution">
    <text evidence="2">The sequence shown here is derived from an EMBL/GenBank/DDBJ whole genome shotgun (WGS) entry which is preliminary data.</text>
</comment>
<dbReference type="InterPro" id="IPR006016">
    <property type="entry name" value="UspA"/>
</dbReference>
<accession>A0A6I4ICE2</accession>
<evidence type="ECO:0000259" key="1">
    <source>
        <dbReference type="Pfam" id="PF00582"/>
    </source>
</evidence>
<dbReference type="RefSeq" id="WP_157541027.1">
    <property type="nucleotide sequence ID" value="NZ_WQLA01000003.1"/>
</dbReference>
<gene>
    <name evidence="2" type="ORF">GO816_08135</name>
</gene>
<dbReference type="Pfam" id="PF00582">
    <property type="entry name" value="Usp"/>
    <property type="match status" value="1"/>
</dbReference>
<dbReference type="EMBL" id="WQLA01000003">
    <property type="protein sequence ID" value="MVN91089.1"/>
    <property type="molecule type" value="Genomic_DNA"/>
</dbReference>